<keyword evidence="1" id="KW-0812">Transmembrane</keyword>
<evidence type="ECO:0000313" key="3">
    <source>
        <dbReference type="Proteomes" id="UP000676428"/>
    </source>
</evidence>
<sequence>MLTAFIFITGTFNLLAAVLILWFSLHRPHRNSHQHQARAHYLCMQLLEIEKMTNNYQKIEAYNLWRQELQAYGEYCQLATQPSQHKQQLHVI</sequence>
<keyword evidence="1" id="KW-0472">Membrane</keyword>
<dbReference type="EMBL" id="CP074572">
    <property type="protein sequence ID" value="QVK23284.1"/>
    <property type="molecule type" value="Genomic_DNA"/>
</dbReference>
<evidence type="ECO:0008006" key="4">
    <source>
        <dbReference type="Google" id="ProtNLM"/>
    </source>
</evidence>
<dbReference type="Proteomes" id="UP000676428">
    <property type="component" value="Chromosome"/>
</dbReference>
<gene>
    <name evidence="2" type="ORF">KHX94_00095</name>
</gene>
<evidence type="ECO:0000256" key="1">
    <source>
        <dbReference type="SAM" id="Phobius"/>
    </source>
</evidence>
<organism evidence="2 3">
    <name type="scientific">Shewanella dokdonensis</name>
    <dbReference type="NCBI Taxonomy" id="712036"/>
    <lineage>
        <taxon>Bacteria</taxon>
        <taxon>Pseudomonadati</taxon>
        <taxon>Pseudomonadota</taxon>
        <taxon>Gammaproteobacteria</taxon>
        <taxon>Alteromonadales</taxon>
        <taxon>Shewanellaceae</taxon>
        <taxon>Shewanella</taxon>
    </lineage>
</organism>
<dbReference type="RefSeq" id="WP_213681916.1">
    <property type="nucleotide sequence ID" value="NZ_CP074572.1"/>
</dbReference>
<evidence type="ECO:0000313" key="2">
    <source>
        <dbReference type="EMBL" id="QVK23284.1"/>
    </source>
</evidence>
<accession>A0ABX8DEW6</accession>
<keyword evidence="3" id="KW-1185">Reference proteome</keyword>
<feature type="transmembrane region" description="Helical" evidence="1">
    <location>
        <begin position="6"/>
        <end position="25"/>
    </location>
</feature>
<name>A0ABX8DEW6_9GAMM</name>
<proteinExistence type="predicted"/>
<reference evidence="2 3" key="1">
    <citation type="journal article" date="2012" name="Int. J. Syst. Evol. Microbiol.">
        <title>Shewanella dokdonensis sp. nov., isolated from seawater.</title>
        <authorList>
            <person name="Sung H.R."/>
            <person name="Yoon J.H."/>
            <person name="Ghim S.Y."/>
        </authorList>
    </citation>
    <scope>NUCLEOTIDE SEQUENCE [LARGE SCALE GENOMIC DNA]</scope>
    <source>
        <strain evidence="2 3">DSM 23626</strain>
    </source>
</reference>
<keyword evidence="1" id="KW-1133">Transmembrane helix</keyword>
<protein>
    <recommendedName>
        <fullName evidence="4">Orphan protein</fullName>
    </recommendedName>
</protein>